<dbReference type="EMBL" id="HACA01007287">
    <property type="protein sequence ID" value="CDW24648.1"/>
    <property type="molecule type" value="Transcribed_RNA"/>
</dbReference>
<proteinExistence type="predicted"/>
<feature type="region of interest" description="Disordered" evidence="1">
    <location>
        <begin position="1"/>
        <end position="26"/>
    </location>
</feature>
<reference evidence="2" key="1">
    <citation type="submission" date="2014-05" db="EMBL/GenBank/DDBJ databases">
        <authorList>
            <person name="Chronopoulou M."/>
        </authorList>
    </citation>
    <scope>NUCLEOTIDE SEQUENCE</scope>
    <source>
        <tissue evidence="2">Whole organism</tissue>
    </source>
</reference>
<evidence type="ECO:0000313" key="2">
    <source>
        <dbReference type="EMBL" id="CDW24648.1"/>
    </source>
</evidence>
<organism evidence="2">
    <name type="scientific">Lepeophtheirus salmonis</name>
    <name type="common">Salmon louse</name>
    <name type="synonym">Caligus salmonis</name>
    <dbReference type="NCBI Taxonomy" id="72036"/>
    <lineage>
        <taxon>Eukaryota</taxon>
        <taxon>Metazoa</taxon>
        <taxon>Ecdysozoa</taxon>
        <taxon>Arthropoda</taxon>
        <taxon>Crustacea</taxon>
        <taxon>Multicrustacea</taxon>
        <taxon>Hexanauplia</taxon>
        <taxon>Copepoda</taxon>
        <taxon>Siphonostomatoida</taxon>
        <taxon>Caligidae</taxon>
        <taxon>Lepeophtheirus</taxon>
    </lineage>
</organism>
<name>A0A0K2TF41_LEPSM</name>
<accession>A0A0K2TF41</accession>
<dbReference type="AlphaFoldDB" id="A0A0K2TF41"/>
<evidence type="ECO:0000256" key="1">
    <source>
        <dbReference type="SAM" id="MobiDB-lite"/>
    </source>
</evidence>
<feature type="compositionally biased region" description="Basic and acidic residues" evidence="1">
    <location>
        <begin position="9"/>
        <end position="23"/>
    </location>
</feature>
<sequence length="71" mass="8120">MNDSSIKGNEIHQVKQKEARSLEHTMPLKRLSEGLKIGYPSGKISTNLINSYDHIPRYDEGFLNFRASSDR</sequence>
<protein>
    <submittedName>
        <fullName evidence="2">Uncharacterized protein</fullName>
    </submittedName>
</protein>